<name>A0ABY9KS35_9BACI</name>
<gene>
    <name evidence="1" type="ORF">QR721_07810</name>
</gene>
<reference evidence="1" key="1">
    <citation type="submission" date="2023-06" db="EMBL/GenBank/DDBJ databases">
        <title>A Treasure from Seagulls: Isolation and Description of Aciduricobacillus qingdaonensis gen. nov., sp. nov., a Rare Obligately Uric Acid-utilizing Member in the Family Bacillaceae.</title>
        <authorList>
            <person name="Liu W."/>
            <person name="Wang B."/>
        </authorList>
    </citation>
    <scope>NUCLEOTIDE SEQUENCE</scope>
    <source>
        <strain evidence="1">44XB</strain>
    </source>
</reference>
<evidence type="ECO:0008006" key="3">
    <source>
        <dbReference type="Google" id="ProtNLM"/>
    </source>
</evidence>
<dbReference type="Proteomes" id="UP001180087">
    <property type="component" value="Chromosome"/>
</dbReference>
<evidence type="ECO:0000313" key="2">
    <source>
        <dbReference type="Proteomes" id="UP001180087"/>
    </source>
</evidence>
<accession>A0ABY9KS35</accession>
<dbReference type="EMBL" id="CP129113">
    <property type="protein sequence ID" value="WLV23561.1"/>
    <property type="molecule type" value="Genomic_DNA"/>
</dbReference>
<organism evidence="1 2">
    <name type="scientific">Aciduricibacillus chroicocephali</name>
    <dbReference type="NCBI Taxonomy" id="3054939"/>
    <lineage>
        <taxon>Bacteria</taxon>
        <taxon>Bacillati</taxon>
        <taxon>Bacillota</taxon>
        <taxon>Bacilli</taxon>
        <taxon>Bacillales</taxon>
        <taxon>Bacillaceae</taxon>
        <taxon>Aciduricibacillus</taxon>
    </lineage>
</organism>
<proteinExistence type="predicted"/>
<sequence length="284" mass="32779">MKKKLIAPVLTIILFLLYIAFVHPAVQTITYFPLAADKQYKYAYTKLIPPVDASVDGKYRVDWTSISMSEEPLYLRQDVSLLFRNGCLIGAQSSWKKNTAAIKMTEYPAMQGDSLLEAITLHHGEIHDMQDNISSIQAMSSSRLYIDSDRKKPFTIHAFNTASTDEEADFQKRMESKTKQQLLYHWNDIASELKIDLNDYMTIPLASLAQYENEPLPGMTEKQTKETVGKLWEGLYKQYIIKVLTDRNPDTCMPLILLDRKQKHLQVIYRLNGKTEQLIQRIKH</sequence>
<protein>
    <recommendedName>
        <fullName evidence="3">DUF3888 domain-containing protein</fullName>
    </recommendedName>
</protein>
<evidence type="ECO:0000313" key="1">
    <source>
        <dbReference type="EMBL" id="WLV23561.1"/>
    </source>
</evidence>
<dbReference type="RefSeq" id="WP_348025690.1">
    <property type="nucleotide sequence ID" value="NZ_CP129113.1"/>
</dbReference>
<keyword evidence="2" id="KW-1185">Reference proteome</keyword>